<evidence type="ECO:0000256" key="4">
    <source>
        <dbReference type="ARBA" id="ARBA00005259"/>
    </source>
</evidence>
<dbReference type="EC" id="1.1.1.193" evidence="12"/>
<comment type="cofactor">
    <cofactor evidence="12 15">
        <name>Zn(2+)</name>
        <dbReference type="ChEBI" id="CHEBI:29105"/>
    </cofactor>
    <text evidence="12 15">Binds 1 zinc ion.</text>
</comment>
<dbReference type="GO" id="GO:0008703">
    <property type="term" value="F:5-amino-6-(5-phosphoribosylamino)uracil reductase activity"/>
    <property type="evidence" value="ECO:0007669"/>
    <property type="project" value="UniProtKB-EC"/>
</dbReference>
<evidence type="ECO:0000256" key="13">
    <source>
        <dbReference type="PIRSR" id="PIRSR006769-1"/>
    </source>
</evidence>
<dbReference type="InterPro" id="IPR002734">
    <property type="entry name" value="RibDG_C"/>
</dbReference>
<evidence type="ECO:0000256" key="1">
    <source>
        <dbReference type="ARBA" id="ARBA00002151"/>
    </source>
</evidence>
<dbReference type="SUPFAM" id="SSF53597">
    <property type="entry name" value="Dihydrofolate reductase-like"/>
    <property type="match status" value="1"/>
</dbReference>
<evidence type="ECO:0000256" key="15">
    <source>
        <dbReference type="PIRSR" id="PIRSR006769-3"/>
    </source>
</evidence>
<evidence type="ECO:0000256" key="5">
    <source>
        <dbReference type="ARBA" id="ARBA00007417"/>
    </source>
</evidence>
<evidence type="ECO:0000256" key="8">
    <source>
        <dbReference type="ARBA" id="ARBA00022833"/>
    </source>
</evidence>
<evidence type="ECO:0000256" key="10">
    <source>
        <dbReference type="ARBA" id="ARBA00023002"/>
    </source>
</evidence>
<dbReference type="PIRSF" id="PIRSF006769">
    <property type="entry name" value="RibD"/>
    <property type="match status" value="1"/>
</dbReference>
<evidence type="ECO:0000256" key="11">
    <source>
        <dbReference type="ARBA" id="ARBA00023268"/>
    </source>
</evidence>
<comment type="similarity">
    <text evidence="4 12">In the N-terminal section; belongs to the cytidine and deoxycytidylate deaminase family.</text>
</comment>
<protein>
    <recommendedName>
        <fullName evidence="12">Riboflavin biosynthesis protein RibD</fullName>
    </recommendedName>
    <domain>
        <recommendedName>
            <fullName evidence="12">Diaminohydroxyphosphoribosylaminopyrimidine deaminase</fullName>
            <shortName evidence="12">DRAP deaminase</shortName>
            <ecNumber evidence="12">3.5.4.26</ecNumber>
        </recommendedName>
        <alternativeName>
            <fullName evidence="12">Riboflavin-specific deaminase</fullName>
        </alternativeName>
    </domain>
    <domain>
        <recommendedName>
            <fullName evidence="12">5-amino-6-(5-phosphoribosylamino)uracil reductase</fullName>
            <ecNumber evidence="12">1.1.1.193</ecNumber>
        </recommendedName>
        <alternativeName>
            <fullName evidence="12">HTP reductase</fullName>
        </alternativeName>
    </domain>
</protein>
<feature type="binding site" evidence="14">
    <location>
        <position position="206"/>
    </location>
    <ligand>
        <name>substrate</name>
    </ligand>
</feature>
<keyword evidence="18" id="KW-1185">Reference proteome</keyword>
<dbReference type="InterPro" id="IPR024072">
    <property type="entry name" value="DHFR-like_dom_sf"/>
</dbReference>
<comment type="catalytic activity">
    <reaction evidence="12">
        <text>5-amino-6-(5-phospho-D-ribitylamino)uracil + NADP(+) = 5-amino-6-(5-phospho-D-ribosylamino)uracil + NADPH + H(+)</text>
        <dbReference type="Rhea" id="RHEA:17845"/>
        <dbReference type="ChEBI" id="CHEBI:15378"/>
        <dbReference type="ChEBI" id="CHEBI:57783"/>
        <dbReference type="ChEBI" id="CHEBI:58349"/>
        <dbReference type="ChEBI" id="CHEBI:58421"/>
        <dbReference type="ChEBI" id="CHEBI:58453"/>
        <dbReference type="EC" id="1.1.1.193"/>
    </reaction>
</comment>
<feature type="binding site" evidence="15">
    <location>
        <position position="82"/>
    </location>
    <ligand>
        <name>Zn(2+)</name>
        <dbReference type="ChEBI" id="CHEBI:29105"/>
        <note>catalytic</note>
    </ligand>
</feature>
<feature type="binding site" evidence="14">
    <location>
        <position position="210"/>
    </location>
    <ligand>
        <name>substrate</name>
    </ligand>
</feature>
<comment type="similarity">
    <text evidence="5 12">In the C-terminal section; belongs to the HTP reductase family.</text>
</comment>
<comment type="pathway">
    <text evidence="3 12">Cofactor biosynthesis; riboflavin biosynthesis; 5-amino-6-(D-ribitylamino)uracil from GTP: step 3/4.</text>
</comment>
<dbReference type="UniPathway" id="UPA00275">
    <property type="reaction ID" value="UER00401"/>
</dbReference>
<comment type="pathway">
    <text evidence="2 12">Cofactor biosynthesis; riboflavin biosynthesis; 5-amino-6-(D-ribitylamino)uracil from GTP: step 2/4.</text>
</comment>
<evidence type="ECO:0000313" key="18">
    <source>
        <dbReference type="Proteomes" id="UP000183447"/>
    </source>
</evidence>
<comment type="catalytic activity">
    <reaction evidence="12">
        <text>2,5-diamino-6-hydroxy-4-(5-phosphoribosylamino)-pyrimidine + H2O + H(+) = 5-amino-6-(5-phospho-D-ribosylamino)uracil + NH4(+)</text>
        <dbReference type="Rhea" id="RHEA:21868"/>
        <dbReference type="ChEBI" id="CHEBI:15377"/>
        <dbReference type="ChEBI" id="CHEBI:15378"/>
        <dbReference type="ChEBI" id="CHEBI:28938"/>
        <dbReference type="ChEBI" id="CHEBI:58453"/>
        <dbReference type="ChEBI" id="CHEBI:58614"/>
        <dbReference type="EC" id="3.5.4.26"/>
    </reaction>
</comment>
<keyword evidence="11" id="KW-0511">Multifunctional enzyme</keyword>
<evidence type="ECO:0000256" key="2">
    <source>
        <dbReference type="ARBA" id="ARBA00004882"/>
    </source>
</evidence>
<dbReference type="InterPro" id="IPR016193">
    <property type="entry name" value="Cytidine_deaminase-like"/>
</dbReference>
<evidence type="ECO:0000256" key="6">
    <source>
        <dbReference type="ARBA" id="ARBA00022619"/>
    </source>
</evidence>
<keyword evidence="6 12" id="KW-0686">Riboflavin biosynthesis</keyword>
<keyword evidence="12" id="KW-0378">Hydrolase</keyword>
<reference evidence="17 18" key="1">
    <citation type="submission" date="2016-11" db="EMBL/GenBank/DDBJ databases">
        <authorList>
            <person name="Jaros S."/>
            <person name="Januszkiewicz K."/>
            <person name="Wedrychowicz H."/>
        </authorList>
    </citation>
    <scope>NUCLEOTIDE SEQUENCE [LARGE SCALE GENOMIC DNA]</scope>
    <source>
        <strain evidence="17 18">ATCC 23634</strain>
    </source>
</reference>
<feature type="binding site" evidence="14">
    <location>
        <position position="190"/>
    </location>
    <ligand>
        <name>substrate</name>
    </ligand>
</feature>
<feature type="domain" description="CMP/dCMP-type deaminase" evidence="16">
    <location>
        <begin position="6"/>
        <end position="130"/>
    </location>
</feature>
<dbReference type="Gene3D" id="3.40.430.10">
    <property type="entry name" value="Dihydrofolate Reductase, subunit A"/>
    <property type="match status" value="1"/>
</dbReference>
<evidence type="ECO:0000259" key="16">
    <source>
        <dbReference type="PROSITE" id="PS51747"/>
    </source>
</evidence>
<dbReference type="OrthoDB" id="9800865at2"/>
<dbReference type="PROSITE" id="PS00903">
    <property type="entry name" value="CYT_DCMP_DEAMINASES_1"/>
    <property type="match status" value="1"/>
</dbReference>
<evidence type="ECO:0000256" key="14">
    <source>
        <dbReference type="PIRSR" id="PIRSR006769-2"/>
    </source>
</evidence>
<gene>
    <name evidence="17" type="ORF">SAMN02983003_0446</name>
</gene>
<evidence type="ECO:0000313" key="17">
    <source>
        <dbReference type="EMBL" id="SFZ81342.1"/>
    </source>
</evidence>
<feature type="binding site" evidence="14">
    <location>
        <begin position="298"/>
        <end position="304"/>
    </location>
    <ligand>
        <name>NADP(+)</name>
        <dbReference type="ChEBI" id="CHEBI:58349"/>
    </ligand>
</feature>
<organism evidence="17 18">
    <name type="scientific">Devosia enhydra</name>
    <dbReference type="NCBI Taxonomy" id="665118"/>
    <lineage>
        <taxon>Bacteria</taxon>
        <taxon>Pseudomonadati</taxon>
        <taxon>Pseudomonadota</taxon>
        <taxon>Alphaproteobacteria</taxon>
        <taxon>Hyphomicrobiales</taxon>
        <taxon>Devosiaceae</taxon>
        <taxon>Devosia</taxon>
    </lineage>
</organism>
<keyword evidence="8 12" id="KW-0862">Zinc</keyword>
<dbReference type="InterPro" id="IPR050765">
    <property type="entry name" value="Riboflavin_Biosynth_HTPR"/>
</dbReference>
<feature type="binding site" evidence="15">
    <location>
        <position position="91"/>
    </location>
    <ligand>
        <name>Zn(2+)</name>
        <dbReference type="ChEBI" id="CHEBI:29105"/>
        <note>catalytic</note>
    </ligand>
</feature>
<keyword evidence="7 12" id="KW-0479">Metal-binding</keyword>
<dbReference type="STRING" id="665118.SAMN02983003_0446"/>
<dbReference type="Gene3D" id="3.40.140.10">
    <property type="entry name" value="Cytidine Deaminase, domain 2"/>
    <property type="match status" value="1"/>
</dbReference>
<dbReference type="AlphaFoldDB" id="A0A1K2HTK9"/>
<dbReference type="GO" id="GO:0008270">
    <property type="term" value="F:zinc ion binding"/>
    <property type="evidence" value="ECO:0007669"/>
    <property type="project" value="InterPro"/>
</dbReference>
<sequence length="365" mass="38183">MTASVDQDLRWLDSAVRTATPWLGTTAENPTVGALVVDPVRQILLGRGVTARGGRPHAETQALAQAGAAAAGATLYVTLEPCNHWGRTPPCSDAVIRAGIARVVIGITDPDPRTAGAGVAKLRAAGIAVEVLDHGPSARLHEGHVSRKQRRRPFVTLKLAVSADGMIGKLGKANLPITGSLAQRWTHMQRALSDGVMVGARTARIDDPRLSVRLPGLEGRRPLRIVLAGAEPLPADLTLFAKDSAQPTLVIAQNPSTLSLPDHVQVAALPSVGHERSLVSALEMLSSRGVARLLVEGGARLAEALLVEGLADRIHLLFSPVTVGEGGVAAPGGWALVDRIAAAGFAEVDRRALGDDMLRTFEKGA</sequence>
<dbReference type="InterPro" id="IPR004794">
    <property type="entry name" value="Eubact_RibD"/>
</dbReference>
<dbReference type="PANTHER" id="PTHR38011">
    <property type="entry name" value="DIHYDROFOLATE REDUCTASE FAMILY PROTEIN (AFU_ORTHOLOGUE AFUA_8G06820)"/>
    <property type="match status" value="1"/>
</dbReference>
<keyword evidence="9 12" id="KW-0521">NADP</keyword>
<dbReference type="Proteomes" id="UP000183447">
    <property type="component" value="Unassembled WGS sequence"/>
</dbReference>
<dbReference type="PANTHER" id="PTHR38011:SF7">
    <property type="entry name" value="2,5-DIAMINO-6-RIBOSYLAMINO-4(3H)-PYRIMIDINONE 5'-PHOSPHATE REDUCTASE"/>
    <property type="match status" value="1"/>
</dbReference>
<dbReference type="GO" id="GO:0008835">
    <property type="term" value="F:diaminohydroxyphosphoribosylaminopyrimidine deaminase activity"/>
    <property type="evidence" value="ECO:0007669"/>
    <property type="project" value="UniProtKB-EC"/>
</dbReference>
<feature type="binding site" evidence="14">
    <location>
        <position position="213"/>
    </location>
    <ligand>
        <name>substrate</name>
    </ligand>
</feature>
<evidence type="ECO:0000256" key="3">
    <source>
        <dbReference type="ARBA" id="ARBA00004910"/>
    </source>
</evidence>
<dbReference type="PROSITE" id="PS51747">
    <property type="entry name" value="CYT_DCMP_DEAMINASES_2"/>
    <property type="match status" value="1"/>
</dbReference>
<evidence type="ECO:0000256" key="7">
    <source>
        <dbReference type="ARBA" id="ARBA00022723"/>
    </source>
</evidence>
<keyword evidence="10 12" id="KW-0560">Oxidoreductase</keyword>
<dbReference type="NCBIfam" id="TIGR00326">
    <property type="entry name" value="eubact_ribD"/>
    <property type="match status" value="1"/>
</dbReference>
<dbReference type="GO" id="GO:0009231">
    <property type="term" value="P:riboflavin biosynthetic process"/>
    <property type="evidence" value="ECO:0007669"/>
    <property type="project" value="UniProtKB-UniPathway"/>
</dbReference>
<name>A0A1K2HTK9_9HYPH</name>
<dbReference type="Pfam" id="PF00383">
    <property type="entry name" value="dCMP_cyt_deam_1"/>
    <property type="match status" value="1"/>
</dbReference>
<feature type="binding site" evidence="14">
    <location>
        <position position="202"/>
    </location>
    <ligand>
        <name>NADP(+)</name>
        <dbReference type="ChEBI" id="CHEBI:58349"/>
    </ligand>
</feature>
<dbReference type="RefSeq" id="WP_072338771.1">
    <property type="nucleotide sequence ID" value="NZ_FPKU01000001.1"/>
</dbReference>
<dbReference type="Pfam" id="PF01872">
    <property type="entry name" value="RibD_C"/>
    <property type="match status" value="1"/>
</dbReference>
<feature type="binding site" evidence="15">
    <location>
        <position position="57"/>
    </location>
    <ligand>
        <name>Zn(2+)</name>
        <dbReference type="ChEBI" id="CHEBI:29105"/>
        <note>catalytic</note>
    </ligand>
</feature>
<evidence type="ECO:0000256" key="12">
    <source>
        <dbReference type="PIRNR" id="PIRNR006769"/>
    </source>
</evidence>
<comment type="function">
    <text evidence="1 12">Converts 2,5-diamino-6-(ribosylamino)-4(3h)-pyrimidinone 5'-phosphate into 5-amino-6-(ribosylamino)-2,4(1h,3h)-pyrimidinedione 5'-phosphate.</text>
</comment>
<feature type="active site" description="Proton donor" evidence="13">
    <location>
        <position position="59"/>
    </location>
</feature>
<accession>A0A1K2HTK9</accession>
<proteinExistence type="inferred from homology"/>
<evidence type="ECO:0000256" key="9">
    <source>
        <dbReference type="ARBA" id="ARBA00022857"/>
    </source>
</evidence>
<feature type="binding site" evidence="14">
    <location>
        <position position="160"/>
    </location>
    <ligand>
        <name>NADP(+)</name>
        <dbReference type="ChEBI" id="CHEBI:58349"/>
    </ligand>
</feature>
<dbReference type="InterPro" id="IPR002125">
    <property type="entry name" value="CMP_dCMP_dom"/>
</dbReference>
<dbReference type="EC" id="3.5.4.26" evidence="12"/>
<feature type="binding site" evidence="14">
    <location>
        <position position="296"/>
    </location>
    <ligand>
        <name>substrate</name>
    </ligand>
</feature>
<dbReference type="EMBL" id="FPKU01000001">
    <property type="protein sequence ID" value="SFZ81342.1"/>
    <property type="molecule type" value="Genomic_DNA"/>
</dbReference>
<dbReference type="SUPFAM" id="SSF53927">
    <property type="entry name" value="Cytidine deaminase-like"/>
    <property type="match status" value="1"/>
</dbReference>
<dbReference type="InterPro" id="IPR016192">
    <property type="entry name" value="APOBEC/CMP_deaminase_Zn-bd"/>
</dbReference>